<name>A0AAW4MRS9_9FIRM</name>
<protein>
    <submittedName>
        <fullName evidence="1">Uncharacterized protein</fullName>
    </submittedName>
</protein>
<dbReference type="EMBL" id="JAHOEF010000015">
    <property type="protein sequence ID" value="MBV3382307.1"/>
    <property type="molecule type" value="Genomic_DNA"/>
</dbReference>
<dbReference type="EMBL" id="JAHOEL010000016">
    <property type="protein sequence ID" value="MBV3392402.1"/>
    <property type="molecule type" value="Genomic_DNA"/>
</dbReference>
<dbReference type="Proteomes" id="UP001197492">
    <property type="component" value="Unassembled WGS sequence"/>
</dbReference>
<dbReference type="RefSeq" id="WP_217747272.1">
    <property type="nucleotide sequence ID" value="NZ_JAHOEB010000016.1"/>
</dbReference>
<organism evidence="1 3">
    <name type="scientific">Catenibacterium mitsuokai</name>
    <dbReference type="NCBI Taxonomy" id="100886"/>
    <lineage>
        <taxon>Bacteria</taxon>
        <taxon>Bacillati</taxon>
        <taxon>Bacillota</taxon>
        <taxon>Erysipelotrichia</taxon>
        <taxon>Erysipelotrichales</taxon>
        <taxon>Coprobacillaceae</taxon>
        <taxon>Catenibacterium</taxon>
    </lineage>
</organism>
<comment type="caution">
    <text evidence="1">The sequence shown here is derived from an EMBL/GenBank/DDBJ whole genome shotgun (WGS) entry which is preliminary data.</text>
</comment>
<reference evidence="1 4" key="1">
    <citation type="submission" date="2021-06" db="EMBL/GenBank/DDBJ databases">
        <title>Collection of gut derived symbiotic bacterial strains cultured from healthy donors.</title>
        <authorList>
            <person name="Lin H."/>
            <person name="Littmann E."/>
            <person name="Pamer E.G."/>
        </authorList>
    </citation>
    <scope>NUCLEOTIDE SEQUENCE</scope>
    <source>
        <strain evidence="2 4">MSK.21.70</strain>
        <strain evidence="1">MSK.21.82</strain>
    </source>
</reference>
<dbReference type="Proteomes" id="UP001196408">
    <property type="component" value="Unassembled WGS sequence"/>
</dbReference>
<evidence type="ECO:0000313" key="3">
    <source>
        <dbReference type="Proteomes" id="UP001196408"/>
    </source>
</evidence>
<evidence type="ECO:0000313" key="4">
    <source>
        <dbReference type="Proteomes" id="UP001197492"/>
    </source>
</evidence>
<gene>
    <name evidence="1" type="ORF">KSV97_03485</name>
    <name evidence="2" type="ORF">KSW06_03850</name>
</gene>
<evidence type="ECO:0000313" key="1">
    <source>
        <dbReference type="EMBL" id="MBV3382307.1"/>
    </source>
</evidence>
<dbReference type="Pfam" id="PF19591">
    <property type="entry name" value="DUF6096"/>
    <property type="match status" value="1"/>
</dbReference>
<dbReference type="InterPro" id="IPR046078">
    <property type="entry name" value="DUF6096"/>
</dbReference>
<sequence length="127" mass="14380">MAEKAKRKPFIIWKIGEEEYKLKLTTGEISRLEQMYGGSLINLLNTETGMTPLCTMLDITHGGLQKFNSNIDRSDVNDMFDRYIDEGGSQTEFLSDVLIPLFQVSGFFSGALETKMEKEMAEAKKNL</sequence>
<keyword evidence="4" id="KW-1185">Reference proteome</keyword>
<accession>A0AAW4MRS9</accession>
<evidence type="ECO:0000313" key="2">
    <source>
        <dbReference type="EMBL" id="MBV3392402.1"/>
    </source>
</evidence>
<proteinExistence type="predicted"/>
<dbReference type="AlphaFoldDB" id="A0AAW4MRS9"/>